<dbReference type="InParanoid" id="G5BK56"/>
<accession>G5BK56</accession>
<dbReference type="Proteomes" id="UP000006813">
    <property type="component" value="Unassembled WGS sequence"/>
</dbReference>
<organism evidence="2 3">
    <name type="scientific">Heterocephalus glaber</name>
    <name type="common">Naked mole rat</name>
    <dbReference type="NCBI Taxonomy" id="10181"/>
    <lineage>
        <taxon>Eukaryota</taxon>
        <taxon>Metazoa</taxon>
        <taxon>Chordata</taxon>
        <taxon>Craniata</taxon>
        <taxon>Vertebrata</taxon>
        <taxon>Euteleostomi</taxon>
        <taxon>Mammalia</taxon>
        <taxon>Eutheria</taxon>
        <taxon>Euarchontoglires</taxon>
        <taxon>Glires</taxon>
        <taxon>Rodentia</taxon>
        <taxon>Hystricomorpha</taxon>
        <taxon>Bathyergidae</taxon>
        <taxon>Heterocephalus</taxon>
    </lineage>
</organism>
<evidence type="ECO:0000256" key="1">
    <source>
        <dbReference type="SAM" id="MobiDB-lite"/>
    </source>
</evidence>
<name>G5BK56_HETGA</name>
<dbReference type="AlphaFoldDB" id="G5BK56"/>
<feature type="compositionally biased region" description="Acidic residues" evidence="1">
    <location>
        <begin position="50"/>
        <end position="84"/>
    </location>
</feature>
<dbReference type="EMBL" id="JH170689">
    <property type="protein sequence ID" value="EHB09667.1"/>
    <property type="molecule type" value="Genomic_DNA"/>
</dbReference>
<reference evidence="2 3" key="1">
    <citation type="journal article" date="2011" name="Nature">
        <title>Genome sequencing reveals insights into physiology and longevity of the naked mole rat.</title>
        <authorList>
            <person name="Kim E.B."/>
            <person name="Fang X."/>
            <person name="Fushan A.A."/>
            <person name="Huang Z."/>
            <person name="Lobanov A.V."/>
            <person name="Han L."/>
            <person name="Marino S.M."/>
            <person name="Sun X."/>
            <person name="Turanov A.A."/>
            <person name="Yang P."/>
            <person name="Yim S.H."/>
            <person name="Zhao X."/>
            <person name="Kasaikina M.V."/>
            <person name="Stoletzki N."/>
            <person name="Peng C."/>
            <person name="Polak P."/>
            <person name="Xiong Z."/>
            <person name="Kiezun A."/>
            <person name="Zhu Y."/>
            <person name="Chen Y."/>
            <person name="Kryukov G.V."/>
            <person name="Zhang Q."/>
            <person name="Peshkin L."/>
            <person name="Yang L."/>
            <person name="Bronson R.T."/>
            <person name="Buffenstein R."/>
            <person name="Wang B."/>
            <person name="Han C."/>
            <person name="Li Q."/>
            <person name="Chen L."/>
            <person name="Zhao W."/>
            <person name="Sunyaev S.R."/>
            <person name="Park T.J."/>
            <person name="Zhang G."/>
            <person name="Wang J."/>
            <person name="Gladyshev V.N."/>
        </authorList>
    </citation>
    <scope>NUCLEOTIDE SEQUENCE [LARGE SCALE GENOMIC DNA]</scope>
</reference>
<feature type="region of interest" description="Disordered" evidence="1">
    <location>
        <begin position="46"/>
        <end position="99"/>
    </location>
</feature>
<gene>
    <name evidence="2" type="ORF">GW7_02768</name>
</gene>
<evidence type="ECO:0000313" key="3">
    <source>
        <dbReference type="Proteomes" id="UP000006813"/>
    </source>
</evidence>
<sequence length="99" mass="11540">MNLTRPLSNKFPPIIEKEFSGHVTKSHRCVKEVIKDDTWPTSLQYYLAPDMDDKEGAGEEDNDGDEEEGLEDIDEEGDKDEDEDVKGRKERRMKKRRIN</sequence>
<proteinExistence type="predicted"/>
<protein>
    <submittedName>
        <fullName evidence="2">Uncharacterized protein</fullName>
    </submittedName>
</protein>
<dbReference type="STRING" id="10181.G5BK56"/>
<feature type="compositionally biased region" description="Basic residues" evidence="1">
    <location>
        <begin position="88"/>
        <end position="99"/>
    </location>
</feature>
<evidence type="ECO:0000313" key="2">
    <source>
        <dbReference type="EMBL" id="EHB09667.1"/>
    </source>
</evidence>